<accession>A0AAD4ZUN5</accession>
<reference evidence="3 4" key="1">
    <citation type="journal article" date="2022" name="G3 (Bethesda)">
        <title>Whole-genome sequence and methylome profiling of the almond [Prunus dulcis (Mill.) D.A. Webb] cultivar 'Nonpareil'.</title>
        <authorList>
            <person name="D'Amico-Willman K.M."/>
            <person name="Ouma W.Z."/>
            <person name="Meulia T."/>
            <person name="Sideli G.M."/>
            <person name="Gradziel T.M."/>
            <person name="Fresnedo-Ramirez J."/>
        </authorList>
    </citation>
    <scope>NUCLEOTIDE SEQUENCE [LARGE SCALE GENOMIC DNA]</scope>
    <source>
        <strain evidence="3">Clone GOH B32 T37-40</strain>
    </source>
</reference>
<comment type="caution">
    <text evidence="3">The sequence shown here is derived from an EMBL/GenBank/DDBJ whole genome shotgun (WGS) entry which is preliminary data.</text>
</comment>
<feature type="region of interest" description="Disordered" evidence="1">
    <location>
        <begin position="500"/>
        <end position="543"/>
    </location>
</feature>
<sequence>MERIFRWSGEPPKYDKEELCSLELHHFGMLENGLYKGGKGWLGAFHHIRYWQDPIHNNELESEDKGQQHHSEDVGNEDEYEEEEEDKEDVIVESDYEISEEEENGEISDDDEDGDRLPFDVDSSGDEEEGQKKTSNRKWKKTNFKQFRKETDLRNPEFRIGMQFANKNELKEAIREYAIVQGRNIKLASKIDTDEQTFSIETLSLEHECTRVDKLKYANSRWLSKRAKNLSKVIIEGSYVEQYARLWDYAEELKKANKGSTVIIKNKMKGNKPVFERIYVCLEDCKGGFLAGCRPLIGIDGCHLKGPYTGQVLTAVGVDGNNGLYPVAYAVVEMESKSSWIWFLQLLIEDLQIENGKAWVFMSDNRKGLIPAIETLLPTAEHRMCVRHLYSNFRTEHAGLALKNILWAVTRATTIPWMTNRRIAGMVWRHPVGPRIVKIIEKNKLGASQCIPRLAGESKYQEANVFDYAHDSHKKEAYLSSYEPMVHPIPSMDQWKRTNWPPIIPPPYKKQPGRPKKSRNKGPADVEVPAPVPPNHLPPFYNPPPTRLRRIYVKIRCSICGHEGHNKTRHANQKTSQAVPNQPNQGSVASSTVQGAAQAHPNQPNPTRGRGRGRGTTTGRWRGNGRGEMPTGRGNVGTTEMPNNFSSSQPLPSSSQPLSYTGATSTSSQPPKSPAKRVKSPAMKLKPWMV</sequence>
<protein>
    <recommendedName>
        <fullName evidence="2">MULE transposase domain-containing protein</fullName>
    </recommendedName>
</protein>
<feature type="region of interest" description="Disordered" evidence="1">
    <location>
        <begin position="62"/>
        <end position="138"/>
    </location>
</feature>
<feature type="domain" description="MULE transposase" evidence="2">
    <location>
        <begin position="297"/>
        <end position="392"/>
    </location>
</feature>
<feature type="compositionally biased region" description="Pro residues" evidence="1">
    <location>
        <begin position="530"/>
        <end position="543"/>
    </location>
</feature>
<feature type="compositionally biased region" description="Polar residues" evidence="1">
    <location>
        <begin position="636"/>
        <end position="645"/>
    </location>
</feature>
<dbReference type="PANTHER" id="PTHR31973:SF199">
    <property type="entry name" value="SWIM-TYPE DOMAIN-CONTAINING PROTEIN"/>
    <property type="match status" value="1"/>
</dbReference>
<organism evidence="3 4">
    <name type="scientific">Prunus dulcis</name>
    <name type="common">Almond</name>
    <name type="synonym">Amygdalus dulcis</name>
    <dbReference type="NCBI Taxonomy" id="3755"/>
    <lineage>
        <taxon>Eukaryota</taxon>
        <taxon>Viridiplantae</taxon>
        <taxon>Streptophyta</taxon>
        <taxon>Embryophyta</taxon>
        <taxon>Tracheophyta</taxon>
        <taxon>Spermatophyta</taxon>
        <taxon>Magnoliopsida</taxon>
        <taxon>eudicotyledons</taxon>
        <taxon>Gunneridae</taxon>
        <taxon>Pentapetalae</taxon>
        <taxon>rosids</taxon>
        <taxon>fabids</taxon>
        <taxon>Rosales</taxon>
        <taxon>Rosaceae</taxon>
        <taxon>Amygdaloideae</taxon>
        <taxon>Amygdaleae</taxon>
        <taxon>Prunus</taxon>
    </lineage>
</organism>
<dbReference type="InterPro" id="IPR018289">
    <property type="entry name" value="MULE_transposase_dom"/>
</dbReference>
<dbReference type="Proteomes" id="UP001054821">
    <property type="component" value="Chromosome 1"/>
</dbReference>
<dbReference type="EMBL" id="JAJFAZ020000001">
    <property type="protein sequence ID" value="KAI5354598.1"/>
    <property type="molecule type" value="Genomic_DNA"/>
</dbReference>
<feature type="region of interest" description="Disordered" evidence="1">
    <location>
        <begin position="564"/>
        <end position="690"/>
    </location>
</feature>
<feature type="compositionally biased region" description="Acidic residues" evidence="1">
    <location>
        <begin position="74"/>
        <end position="114"/>
    </location>
</feature>
<proteinExistence type="predicted"/>
<feature type="compositionally biased region" description="Polar residues" evidence="1">
    <location>
        <begin position="661"/>
        <end position="670"/>
    </location>
</feature>
<dbReference type="Pfam" id="PF10551">
    <property type="entry name" value="MULE"/>
    <property type="match status" value="1"/>
</dbReference>
<dbReference type="AlphaFoldDB" id="A0AAD4ZUN5"/>
<name>A0AAD4ZUN5_PRUDU</name>
<gene>
    <name evidence="3" type="ORF">L3X38_007493</name>
</gene>
<feature type="compositionally biased region" description="Polar residues" evidence="1">
    <location>
        <begin position="573"/>
        <end position="606"/>
    </location>
</feature>
<keyword evidence="4" id="KW-1185">Reference proteome</keyword>
<feature type="compositionally biased region" description="Low complexity" evidence="1">
    <location>
        <begin position="646"/>
        <end position="659"/>
    </location>
</feature>
<evidence type="ECO:0000313" key="3">
    <source>
        <dbReference type="EMBL" id="KAI5354598.1"/>
    </source>
</evidence>
<evidence type="ECO:0000313" key="4">
    <source>
        <dbReference type="Proteomes" id="UP001054821"/>
    </source>
</evidence>
<feature type="compositionally biased region" description="Basic and acidic residues" evidence="1">
    <location>
        <begin position="62"/>
        <end position="73"/>
    </location>
</feature>
<evidence type="ECO:0000256" key="1">
    <source>
        <dbReference type="SAM" id="MobiDB-lite"/>
    </source>
</evidence>
<feature type="compositionally biased region" description="Basic residues" evidence="1">
    <location>
        <begin position="511"/>
        <end position="520"/>
    </location>
</feature>
<evidence type="ECO:0000259" key="2">
    <source>
        <dbReference type="Pfam" id="PF10551"/>
    </source>
</evidence>
<dbReference type="PANTHER" id="PTHR31973">
    <property type="entry name" value="POLYPROTEIN, PUTATIVE-RELATED"/>
    <property type="match status" value="1"/>
</dbReference>